<keyword evidence="3" id="KW-1185">Reference proteome</keyword>
<dbReference type="InterPro" id="IPR007393">
    <property type="entry name" value="YlxR_dom"/>
</dbReference>
<dbReference type="InterPro" id="IPR037465">
    <property type="entry name" value="YlxR"/>
</dbReference>
<dbReference type="PATRIC" id="fig|1410657.5.peg.1185"/>
<dbReference type="InterPro" id="IPR035931">
    <property type="entry name" value="YlxR-like_sf"/>
</dbReference>
<dbReference type="EMBL" id="JQBL01000003">
    <property type="protein sequence ID" value="KRN51070.1"/>
    <property type="molecule type" value="Genomic_DNA"/>
</dbReference>
<comment type="caution">
    <text evidence="2">The sequence shown here is derived from an EMBL/GenBank/DDBJ whole genome shotgun (WGS) entry which is preliminary data.</text>
</comment>
<dbReference type="PANTHER" id="PTHR34215">
    <property type="entry name" value="BLL0784 PROTEIN"/>
    <property type="match status" value="1"/>
</dbReference>
<name>A0A0R2HF95_9FIRM</name>
<dbReference type="NCBIfam" id="NF047356">
    <property type="entry name" value="RNA_bind_RnpM"/>
    <property type="match status" value="1"/>
</dbReference>
<proteinExistence type="predicted"/>
<dbReference type="Proteomes" id="UP000051841">
    <property type="component" value="Unassembled WGS sequence"/>
</dbReference>
<organism evidence="2 3">
    <name type="scientific">Kandleria vitulina DSM 20405</name>
    <dbReference type="NCBI Taxonomy" id="1410657"/>
    <lineage>
        <taxon>Bacteria</taxon>
        <taxon>Bacillati</taxon>
        <taxon>Bacillota</taxon>
        <taxon>Erysipelotrichia</taxon>
        <taxon>Erysipelotrichales</taxon>
        <taxon>Coprobacillaceae</taxon>
        <taxon>Kandleria</taxon>
    </lineage>
</organism>
<gene>
    <name evidence="2" type="ORF">IV49_GL001144</name>
</gene>
<dbReference type="Pfam" id="PF04296">
    <property type="entry name" value="YlxR"/>
    <property type="match status" value="1"/>
</dbReference>
<dbReference type="RefSeq" id="WP_029070483.1">
    <property type="nucleotide sequence ID" value="NZ_JNKN01000004.1"/>
</dbReference>
<reference evidence="2 3" key="1">
    <citation type="journal article" date="2015" name="Genome Announc.">
        <title>Expanding the biotechnology potential of lactobacilli through comparative genomics of 213 strains and associated genera.</title>
        <authorList>
            <person name="Sun Z."/>
            <person name="Harris H.M."/>
            <person name="McCann A."/>
            <person name="Guo C."/>
            <person name="Argimon S."/>
            <person name="Zhang W."/>
            <person name="Yang X."/>
            <person name="Jeffery I.B."/>
            <person name="Cooney J.C."/>
            <person name="Kagawa T.F."/>
            <person name="Liu W."/>
            <person name="Song Y."/>
            <person name="Salvetti E."/>
            <person name="Wrobel A."/>
            <person name="Rasinkangas P."/>
            <person name="Parkhill J."/>
            <person name="Rea M.C."/>
            <person name="O'Sullivan O."/>
            <person name="Ritari J."/>
            <person name="Douillard F.P."/>
            <person name="Paul Ross R."/>
            <person name="Yang R."/>
            <person name="Briner A.E."/>
            <person name="Felis G.E."/>
            <person name="de Vos W.M."/>
            <person name="Barrangou R."/>
            <person name="Klaenhammer T.R."/>
            <person name="Caufield P.W."/>
            <person name="Cui Y."/>
            <person name="Zhang H."/>
            <person name="O'Toole P.W."/>
        </authorList>
    </citation>
    <scope>NUCLEOTIDE SEQUENCE [LARGE SCALE GENOMIC DNA]</scope>
    <source>
        <strain evidence="2 3">DSM 20405</strain>
    </source>
</reference>
<dbReference type="CDD" id="cd00279">
    <property type="entry name" value="YlxR"/>
    <property type="match status" value="1"/>
</dbReference>
<dbReference type="AlphaFoldDB" id="A0A0R2HF95"/>
<evidence type="ECO:0000313" key="2">
    <source>
        <dbReference type="EMBL" id="KRN51070.1"/>
    </source>
</evidence>
<dbReference type="PANTHER" id="PTHR34215:SF1">
    <property type="entry name" value="YLXR DOMAIN-CONTAINING PROTEIN"/>
    <property type="match status" value="1"/>
</dbReference>
<dbReference type="SUPFAM" id="SSF64376">
    <property type="entry name" value="YlxR-like"/>
    <property type="match status" value="1"/>
</dbReference>
<dbReference type="Gene3D" id="3.30.1230.10">
    <property type="entry name" value="YlxR-like"/>
    <property type="match status" value="1"/>
</dbReference>
<accession>A0A0R2HF95</accession>
<evidence type="ECO:0000313" key="3">
    <source>
        <dbReference type="Proteomes" id="UP000051841"/>
    </source>
</evidence>
<feature type="domain" description="YlxR" evidence="1">
    <location>
        <begin position="7"/>
        <end position="80"/>
    </location>
</feature>
<evidence type="ECO:0000259" key="1">
    <source>
        <dbReference type="Pfam" id="PF04296"/>
    </source>
</evidence>
<sequence>MKKIPLRRCVATGEQLPKKELIRVVKNKEGDVFVDPTGKQNGRGAYLKKSEEAIALAKKKGVLNRTLGIEVPDEIYEELLKYAK</sequence>
<protein>
    <recommendedName>
        <fullName evidence="1">YlxR domain-containing protein</fullName>
    </recommendedName>
</protein>